<evidence type="ECO:0000259" key="3">
    <source>
        <dbReference type="Pfam" id="PF13006"/>
    </source>
</evidence>
<keyword evidence="1" id="KW-1133">Transmembrane helix</keyword>
<keyword evidence="5" id="KW-1185">Reference proteome</keyword>
<keyword evidence="1" id="KW-0472">Membrane</keyword>
<feature type="transmembrane region" description="Helical" evidence="1">
    <location>
        <begin position="55"/>
        <end position="72"/>
    </location>
</feature>
<dbReference type="HOGENOM" id="CLU_028400_1_0_11"/>
<evidence type="ECO:0000256" key="1">
    <source>
        <dbReference type="SAM" id="Phobius"/>
    </source>
</evidence>
<dbReference type="InterPro" id="IPR024473">
    <property type="entry name" value="Transposases_IS4_N"/>
</dbReference>
<dbReference type="SUPFAM" id="SSF53098">
    <property type="entry name" value="Ribonuclease H-like"/>
    <property type="match status" value="1"/>
</dbReference>
<dbReference type="Pfam" id="PF01609">
    <property type="entry name" value="DDE_Tnp_1"/>
    <property type="match status" value="1"/>
</dbReference>
<dbReference type="Pfam" id="PF13006">
    <property type="entry name" value="Nterm_IS4"/>
    <property type="match status" value="1"/>
</dbReference>
<dbReference type="AlphaFoldDB" id="F8AXZ8"/>
<evidence type="ECO:0000313" key="4">
    <source>
        <dbReference type="EMBL" id="AEH08497.1"/>
    </source>
</evidence>
<dbReference type="Proteomes" id="UP000001549">
    <property type="component" value="Chromosome"/>
</dbReference>
<evidence type="ECO:0000259" key="2">
    <source>
        <dbReference type="Pfam" id="PF01609"/>
    </source>
</evidence>
<dbReference type="Gene3D" id="3.90.350.10">
    <property type="entry name" value="Transposase Inhibitor Protein From Tn5, Chain A, domain 1"/>
    <property type="match status" value="1"/>
</dbReference>
<sequence>MRVVRLRQVVELPAVENERLTDRISIGVLARIVPRDLIDEVLVETKRQERRTRLLPARVMVYFTMAMCLFFDDDYEEVMRKLAGGLMWLGNWKGDWKVPTTGAISQARTRLGAAPLKLLFERVAVPVAGLGTKGAWLRSRRLMAIDGFFLDVADTPENATAFGRSTNGYKASALPQVHVVALAECGTHAIVSAAVGPRASDEHALAAALFDACEHGMLLTADRYFYSFDLWRQALDTGADLLWRVSSNLTLPVIQPLPDSSYLSIIVNPKIREKKRNQLIADARAGHDLPEDSAIPVRVIEYTVPDRTGSGTGELICLVTTIIDHADIPAVELATAYHERWEIENIFDEVKTHQRGEARVLRSKLPDLVEQEIWALLLSHYAIRSLMREAADEADVDPDRLSFMRSLRVVRQVTDQADFSP</sequence>
<organism evidence="4 5">
    <name type="scientific">Candidatus Protofrankia datiscae</name>
    <dbReference type="NCBI Taxonomy" id="2716812"/>
    <lineage>
        <taxon>Bacteria</taxon>
        <taxon>Bacillati</taxon>
        <taxon>Actinomycetota</taxon>
        <taxon>Actinomycetes</taxon>
        <taxon>Frankiales</taxon>
        <taxon>Frankiaceae</taxon>
        <taxon>Protofrankia</taxon>
    </lineage>
</organism>
<dbReference type="EMBL" id="CP002801">
    <property type="protein sequence ID" value="AEH08497.1"/>
    <property type="molecule type" value="Genomic_DNA"/>
</dbReference>
<evidence type="ECO:0000313" key="5">
    <source>
        <dbReference type="Proteomes" id="UP000001549"/>
    </source>
</evidence>
<dbReference type="GO" id="GO:0003677">
    <property type="term" value="F:DNA binding"/>
    <property type="evidence" value="ECO:0007669"/>
    <property type="project" value="InterPro"/>
</dbReference>
<dbReference type="GO" id="GO:0004803">
    <property type="term" value="F:transposase activity"/>
    <property type="evidence" value="ECO:0007669"/>
    <property type="project" value="InterPro"/>
</dbReference>
<dbReference type="PANTHER" id="PTHR37529">
    <property type="entry name" value="TRANSPOSASE INSG FOR INSERTION SEQUENCE ELEMENT IS4-RELATED"/>
    <property type="match status" value="1"/>
</dbReference>
<dbReference type="PANTHER" id="PTHR37529:SF1">
    <property type="entry name" value="TRANSPOSASE INSG FOR INSERTION SEQUENCE ELEMENT IS4-RELATED"/>
    <property type="match status" value="1"/>
</dbReference>
<reference evidence="4 5" key="1">
    <citation type="submission" date="2011-05" db="EMBL/GenBank/DDBJ databases">
        <title>Complete sequence of chromosome of Frankia symbiont of Datisca glomerata.</title>
        <authorList>
            <consortium name="US DOE Joint Genome Institute"/>
            <person name="Lucas S."/>
            <person name="Han J."/>
            <person name="Lapidus A."/>
            <person name="Cheng J.-F."/>
            <person name="Goodwin L."/>
            <person name="Pitluck S."/>
            <person name="Peters L."/>
            <person name="Mikhailova N."/>
            <person name="Chertkov O."/>
            <person name="Teshima H."/>
            <person name="Han C."/>
            <person name="Tapia R."/>
            <person name="Land M."/>
            <person name="Hauser L."/>
            <person name="Kyrpides N."/>
            <person name="Ivanova N."/>
            <person name="Pagani I."/>
            <person name="Berry A."/>
            <person name="Pawlowski K."/>
            <person name="Persson T."/>
            <person name="Vanden Heuvel B."/>
            <person name="Benson D."/>
            <person name="Woyke T."/>
        </authorList>
    </citation>
    <scope>NUCLEOTIDE SEQUENCE [LARGE SCALE GENOMIC DNA]</scope>
    <source>
        <strain evidence="5">4085684</strain>
    </source>
</reference>
<proteinExistence type="predicted"/>
<dbReference type="KEGG" id="fsy:FsymDg_0992"/>
<name>F8AXZ8_9ACTN</name>
<dbReference type="NCBIfam" id="NF033592">
    <property type="entry name" value="transpos_IS4_1"/>
    <property type="match status" value="1"/>
</dbReference>
<protein>
    <submittedName>
        <fullName evidence="4">Transposase IS4 family protein</fullName>
    </submittedName>
</protein>
<dbReference type="InterPro" id="IPR047952">
    <property type="entry name" value="Transpos_IS4"/>
</dbReference>
<feature type="domain" description="Transposase IS4 N-terminal" evidence="3">
    <location>
        <begin position="24"/>
        <end position="121"/>
    </location>
</feature>
<feature type="domain" description="Transposase IS4-like" evidence="2">
    <location>
        <begin position="140"/>
        <end position="379"/>
    </location>
</feature>
<keyword evidence="1" id="KW-0812">Transmembrane</keyword>
<dbReference type="GO" id="GO:0006313">
    <property type="term" value="P:DNA transposition"/>
    <property type="evidence" value="ECO:0007669"/>
    <property type="project" value="InterPro"/>
</dbReference>
<dbReference type="STRING" id="656024.FsymDg_0992"/>
<gene>
    <name evidence="4" type="ordered locus">FsymDg_0992</name>
</gene>
<accession>F8AXZ8</accession>
<dbReference type="InterPro" id="IPR012337">
    <property type="entry name" value="RNaseH-like_sf"/>
</dbReference>
<dbReference type="eggNOG" id="COG3385">
    <property type="taxonomic scope" value="Bacteria"/>
</dbReference>
<dbReference type="InterPro" id="IPR002559">
    <property type="entry name" value="Transposase_11"/>
</dbReference>